<evidence type="ECO:0000313" key="3">
    <source>
        <dbReference type="EMBL" id="KAH8515922.1"/>
    </source>
</evidence>
<name>A0A8T2ZGE4_POPDE</name>
<dbReference type="InterPro" id="IPR044730">
    <property type="entry name" value="RNase_H-like_dom_plant"/>
</dbReference>
<dbReference type="GO" id="GO:0004523">
    <property type="term" value="F:RNA-DNA hybrid ribonuclease activity"/>
    <property type="evidence" value="ECO:0007669"/>
    <property type="project" value="InterPro"/>
</dbReference>
<gene>
    <name evidence="3" type="ORF">H0E87_004370</name>
</gene>
<protein>
    <recommendedName>
        <fullName evidence="2">RNase H type-1 domain-containing protein</fullName>
    </recommendedName>
</protein>
<evidence type="ECO:0000313" key="4">
    <source>
        <dbReference type="Proteomes" id="UP000807159"/>
    </source>
</evidence>
<dbReference type="EMBL" id="JACEGQ020000002">
    <property type="protein sequence ID" value="KAH8515922.1"/>
    <property type="molecule type" value="Genomic_DNA"/>
</dbReference>
<dbReference type="Gene3D" id="3.30.420.10">
    <property type="entry name" value="Ribonuclease H-like superfamily/Ribonuclease H"/>
    <property type="match status" value="1"/>
</dbReference>
<comment type="caution">
    <text evidence="3">The sequence shown here is derived from an EMBL/GenBank/DDBJ whole genome shotgun (WGS) entry which is preliminary data.</text>
</comment>
<reference evidence="3" key="1">
    <citation type="journal article" date="2021" name="J. Hered.">
        <title>Genome Assembly of Salicaceae Populus deltoides (Eastern Cottonwood) I-69 Based on Nanopore Sequencing and Hi-C Technologies.</title>
        <authorList>
            <person name="Bai S."/>
            <person name="Wu H."/>
            <person name="Zhang J."/>
            <person name="Pan Z."/>
            <person name="Zhao W."/>
            <person name="Li Z."/>
            <person name="Tong C."/>
        </authorList>
    </citation>
    <scope>NUCLEOTIDE SEQUENCE</scope>
    <source>
        <tissue evidence="3">Leaf</tissue>
    </source>
</reference>
<evidence type="ECO:0000259" key="2">
    <source>
        <dbReference type="Pfam" id="PF13456"/>
    </source>
</evidence>
<feature type="compositionally biased region" description="Polar residues" evidence="1">
    <location>
        <begin position="36"/>
        <end position="48"/>
    </location>
</feature>
<dbReference type="AlphaFoldDB" id="A0A8T2ZGE4"/>
<dbReference type="GO" id="GO:0003676">
    <property type="term" value="F:nucleic acid binding"/>
    <property type="evidence" value="ECO:0007669"/>
    <property type="project" value="InterPro"/>
</dbReference>
<feature type="domain" description="RNase H type-1" evidence="2">
    <location>
        <begin position="328"/>
        <end position="381"/>
    </location>
</feature>
<accession>A0A8T2ZGE4</accession>
<organism evidence="3 4">
    <name type="scientific">Populus deltoides</name>
    <name type="common">Eastern poplar</name>
    <name type="synonym">Eastern cottonwood</name>
    <dbReference type="NCBI Taxonomy" id="3696"/>
    <lineage>
        <taxon>Eukaryota</taxon>
        <taxon>Viridiplantae</taxon>
        <taxon>Streptophyta</taxon>
        <taxon>Embryophyta</taxon>
        <taxon>Tracheophyta</taxon>
        <taxon>Spermatophyta</taxon>
        <taxon>Magnoliopsida</taxon>
        <taxon>eudicotyledons</taxon>
        <taxon>Gunneridae</taxon>
        <taxon>Pentapetalae</taxon>
        <taxon>rosids</taxon>
        <taxon>fabids</taxon>
        <taxon>Malpighiales</taxon>
        <taxon>Salicaceae</taxon>
        <taxon>Saliceae</taxon>
        <taxon>Populus</taxon>
    </lineage>
</organism>
<sequence>MESLNKAVNKDSILVAYLRGSVGSPMKSPGGDRFSRNYQRRSSGSYRSPLSPLENIKTPMVEEDEVLVMDGVLVSPLVGSGSSSNSSSFSSGKSVYKKELRRAWEDLGHCRYASNRQFAHGKDEFHPSGFSIKNKELVQTCKSHAASPRSSPYVPKCRILPPAMTNAAVAAKQTAFSTIPEYTSIGPTIITSEKSSKNSTAPISTPDEFGRTYISIRPDHSNKIPTASIKSEDSRMDITTTVCSDYWSPQDDGIDIALPHQTNKRISREEVNAVVQLQRRGCLCSVNFALDSRSHLQNCSTNGFPFLMTRLRVDKENCYPYSAVKVCEGGMGGLIRDEEDPWLHGLIGRKTIMEAELQAIRLGLELTWSLDRDQVTVTTDSFEALI</sequence>
<dbReference type="Proteomes" id="UP000807159">
    <property type="component" value="Chromosome 2"/>
</dbReference>
<dbReference type="InterPro" id="IPR036397">
    <property type="entry name" value="RNaseH_sf"/>
</dbReference>
<dbReference type="Pfam" id="PF13456">
    <property type="entry name" value="RVT_3"/>
    <property type="match status" value="1"/>
</dbReference>
<feature type="region of interest" description="Disordered" evidence="1">
    <location>
        <begin position="25"/>
        <end position="51"/>
    </location>
</feature>
<dbReference type="Gene3D" id="4.10.1000.10">
    <property type="entry name" value="Zinc finger, CCCH-type"/>
    <property type="match status" value="1"/>
</dbReference>
<evidence type="ECO:0000256" key="1">
    <source>
        <dbReference type="SAM" id="MobiDB-lite"/>
    </source>
</evidence>
<keyword evidence="4" id="KW-1185">Reference proteome</keyword>
<dbReference type="InterPro" id="IPR002156">
    <property type="entry name" value="RNaseH_domain"/>
</dbReference>
<dbReference type="CDD" id="cd06222">
    <property type="entry name" value="RNase_H_like"/>
    <property type="match status" value="1"/>
</dbReference>
<proteinExistence type="predicted"/>